<accession>A0ABN1NNG7</accession>
<feature type="transmembrane region" description="Helical" evidence="1">
    <location>
        <begin position="47"/>
        <end position="64"/>
    </location>
</feature>
<keyword evidence="1" id="KW-0472">Membrane</keyword>
<evidence type="ECO:0000313" key="3">
    <source>
        <dbReference type="Proteomes" id="UP001501005"/>
    </source>
</evidence>
<gene>
    <name evidence="2" type="ORF">GCM10009549_26030</name>
</gene>
<name>A0ABN1NNG7_9ACTN</name>
<proteinExistence type="predicted"/>
<dbReference type="EMBL" id="BAAAHG010000017">
    <property type="protein sequence ID" value="GAA0913134.1"/>
    <property type="molecule type" value="Genomic_DNA"/>
</dbReference>
<protein>
    <submittedName>
        <fullName evidence="2">Uncharacterized protein</fullName>
    </submittedName>
</protein>
<comment type="caution">
    <text evidence="2">The sequence shown here is derived from an EMBL/GenBank/DDBJ whole genome shotgun (WGS) entry which is preliminary data.</text>
</comment>
<feature type="transmembrane region" description="Helical" evidence="1">
    <location>
        <begin position="12"/>
        <end position="35"/>
    </location>
</feature>
<dbReference type="RefSeq" id="WP_344049615.1">
    <property type="nucleotide sequence ID" value="NZ_BAAAHG010000017.1"/>
</dbReference>
<feature type="transmembrane region" description="Helical" evidence="1">
    <location>
        <begin position="76"/>
        <end position="97"/>
    </location>
</feature>
<reference evidence="2 3" key="1">
    <citation type="journal article" date="2019" name="Int. J. Syst. Evol. Microbiol.">
        <title>The Global Catalogue of Microorganisms (GCM) 10K type strain sequencing project: providing services to taxonomists for standard genome sequencing and annotation.</title>
        <authorList>
            <consortium name="The Broad Institute Genomics Platform"/>
            <consortium name="The Broad Institute Genome Sequencing Center for Infectious Disease"/>
            <person name="Wu L."/>
            <person name="Ma J."/>
        </authorList>
    </citation>
    <scope>NUCLEOTIDE SEQUENCE [LARGE SCALE GENOMIC DNA]</scope>
    <source>
        <strain evidence="2 3">JCM 10673</strain>
    </source>
</reference>
<keyword evidence="3" id="KW-1185">Reference proteome</keyword>
<organism evidence="2 3">
    <name type="scientific">Streptomyces thermoalcalitolerans</name>
    <dbReference type="NCBI Taxonomy" id="65605"/>
    <lineage>
        <taxon>Bacteria</taxon>
        <taxon>Bacillati</taxon>
        <taxon>Actinomycetota</taxon>
        <taxon>Actinomycetes</taxon>
        <taxon>Kitasatosporales</taxon>
        <taxon>Streptomycetaceae</taxon>
        <taxon>Streptomyces</taxon>
    </lineage>
</organism>
<evidence type="ECO:0000313" key="2">
    <source>
        <dbReference type="EMBL" id="GAA0913134.1"/>
    </source>
</evidence>
<sequence>MTVTWRSAASYALTVTIGSWLTGAAVNLFWSAWAGNLGSWTSFWIKNPWQLVFAAAAVLTLTLIRRLTDPMPLWRVPLVDGGAYLGVLLLCAGVASWASGSDAPVDEAFFMASLALLSLQLPSAWLLIFYRARRLDIVLTRNEIDPKAA</sequence>
<keyword evidence="1" id="KW-0812">Transmembrane</keyword>
<evidence type="ECO:0000256" key="1">
    <source>
        <dbReference type="SAM" id="Phobius"/>
    </source>
</evidence>
<feature type="transmembrane region" description="Helical" evidence="1">
    <location>
        <begin position="109"/>
        <end position="130"/>
    </location>
</feature>
<keyword evidence="1" id="KW-1133">Transmembrane helix</keyword>
<dbReference type="Proteomes" id="UP001501005">
    <property type="component" value="Unassembled WGS sequence"/>
</dbReference>